<feature type="transmembrane region" description="Helical" evidence="1">
    <location>
        <begin position="48"/>
        <end position="77"/>
    </location>
</feature>
<accession>A0A975B4J9</accession>
<protein>
    <submittedName>
        <fullName evidence="3">Uncharacterized protein</fullName>
    </submittedName>
</protein>
<keyword evidence="4" id="KW-1185">Reference proteome</keyword>
<keyword evidence="1" id="KW-1133">Transmembrane helix</keyword>
<reference evidence="3" key="1">
    <citation type="journal article" date="2021" name="Microb. Physiol.">
        <title>Proteogenomic Insights into the Physiology of Marine, Sulfate-Reducing, Filamentous Desulfonema limicola and Desulfonema magnum.</title>
        <authorList>
            <person name="Schnaars V."/>
            <person name="Wohlbrand L."/>
            <person name="Scheve S."/>
            <person name="Hinrichs C."/>
            <person name="Reinhardt R."/>
            <person name="Rabus R."/>
        </authorList>
    </citation>
    <scope>NUCLEOTIDE SEQUENCE</scope>
    <source>
        <strain evidence="3">5ac10</strain>
    </source>
</reference>
<evidence type="ECO:0000256" key="2">
    <source>
        <dbReference type="SAM" id="SignalP"/>
    </source>
</evidence>
<evidence type="ECO:0000256" key="1">
    <source>
        <dbReference type="SAM" id="Phobius"/>
    </source>
</evidence>
<dbReference type="AlphaFoldDB" id="A0A975B4J9"/>
<gene>
    <name evidence="3" type="ORF">dnl_08910</name>
</gene>
<sequence>MKRMACITIIVSLIIGFQFSSASADSSFGEALPLFEKAGSPVSDAASAGGLIFGAVTGILGCLPASCAGLFIGGIFYQAPLDGMIIGSMLPFAAGVLIGQVALGTPALISKILFYDVPIALFNPETYQSKD</sequence>
<keyword evidence="1" id="KW-0812">Transmembrane</keyword>
<evidence type="ECO:0000313" key="4">
    <source>
        <dbReference type="Proteomes" id="UP000663720"/>
    </source>
</evidence>
<evidence type="ECO:0000313" key="3">
    <source>
        <dbReference type="EMBL" id="QTA78663.1"/>
    </source>
</evidence>
<keyword evidence="2" id="KW-0732">Signal</keyword>
<dbReference type="KEGG" id="dli:dnl_08910"/>
<feature type="chain" id="PRO_5037447183" evidence="2">
    <location>
        <begin position="25"/>
        <end position="131"/>
    </location>
</feature>
<feature type="transmembrane region" description="Helical" evidence="1">
    <location>
        <begin position="89"/>
        <end position="109"/>
    </location>
</feature>
<dbReference type="Proteomes" id="UP000663720">
    <property type="component" value="Chromosome"/>
</dbReference>
<feature type="signal peptide" evidence="2">
    <location>
        <begin position="1"/>
        <end position="24"/>
    </location>
</feature>
<keyword evidence="1" id="KW-0472">Membrane</keyword>
<organism evidence="3 4">
    <name type="scientific">Desulfonema limicola</name>
    <dbReference type="NCBI Taxonomy" id="45656"/>
    <lineage>
        <taxon>Bacteria</taxon>
        <taxon>Pseudomonadati</taxon>
        <taxon>Thermodesulfobacteriota</taxon>
        <taxon>Desulfobacteria</taxon>
        <taxon>Desulfobacterales</taxon>
        <taxon>Desulfococcaceae</taxon>
        <taxon>Desulfonema</taxon>
    </lineage>
</organism>
<dbReference type="RefSeq" id="WP_207690493.1">
    <property type="nucleotide sequence ID" value="NZ_CP061799.1"/>
</dbReference>
<name>A0A975B4J9_9BACT</name>
<dbReference type="EMBL" id="CP061799">
    <property type="protein sequence ID" value="QTA78663.1"/>
    <property type="molecule type" value="Genomic_DNA"/>
</dbReference>
<proteinExistence type="predicted"/>